<dbReference type="Proteomes" id="UP000248924">
    <property type="component" value="Unassembled WGS sequence"/>
</dbReference>
<accession>A0A2W2FJR4</accession>
<dbReference type="EMBL" id="POTY01000023">
    <property type="protein sequence ID" value="PZG22027.1"/>
    <property type="molecule type" value="Genomic_DNA"/>
</dbReference>
<keyword evidence="3" id="KW-1185">Reference proteome</keyword>
<gene>
    <name evidence="2" type="ORF">C1I95_06125</name>
</gene>
<sequence>MPSVAFARPMWPATLRALRELTRLALATLVLAVGLGGAAASGPPDRPAADLGTRPVAAEPAARPFAAELPARPIADNLATRPLAAELPAWQVAATRPVAATVVAHPAAEAVRAADELPAWPVPALAQAGPPAQHLDAGPGPSAAILAHHVAAPRPTAGHGEPTRRGPPSA</sequence>
<evidence type="ECO:0000256" key="1">
    <source>
        <dbReference type="SAM" id="MobiDB-lite"/>
    </source>
</evidence>
<name>A0A2W2FJR4_9ACTN</name>
<comment type="caution">
    <text evidence="2">The sequence shown here is derived from an EMBL/GenBank/DDBJ whole genome shotgun (WGS) entry which is preliminary data.</text>
</comment>
<dbReference type="RefSeq" id="WP_111212781.1">
    <property type="nucleotide sequence ID" value="NZ_POTY01000023.1"/>
</dbReference>
<organism evidence="2 3">
    <name type="scientific">Micromonospora craterilacus</name>
    <dbReference type="NCBI Taxonomy" id="1655439"/>
    <lineage>
        <taxon>Bacteria</taxon>
        <taxon>Bacillati</taxon>
        <taxon>Actinomycetota</taxon>
        <taxon>Actinomycetes</taxon>
        <taxon>Micromonosporales</taxon>
        <taxon>Micromonosporaceae</taxon>
        <taxon>Micromonospora</taxon>
    </lineage>
</organism>
<reference evidence="2 3" key="1">
    <citation type="submission" date="2018-01" db="EMBL/GenBank/DDBJ databases">
        <title>Draft genome sequence of Jishengella sp. NA12.</title>
        <authorList>
            <person name="Sahin N."/>
            <person name="Ay H."/>
            <person name="Saygin H."/>
        </authorList>
    </citation>
    <scope>NUCLEOTIDE SEQUENCE [LARGE SCALE GENOMIC DNA]</scope>
    <source>
        <strain evidence="2 3">NA12</strain>
    </source>
</reference>
<evidence type="ECO:0000313" key="2">
    <source>
        <dbReference type="EMBL" id="PZG22027.1"/>
    </source>
</evidence>
<evidence type="ECO:0000313" key="3">
    <source>
        <dbReference type="Proteomes" id="UP000248924"/>
    </source>
</evidence>
<dbReference type="AlphaFoldDB" id="A0A2W2FJR4"/>
<proteinExistence type="predicted"/>
<feature type="region of interest" description="Disordered" evidence="1">
    <location>
        <begin position="149"/>
        <end position="170"/>
    </location>
</feature>
<protein>
    <submittedName>
        <fullName evidence="2">Uncharacterized protein</fullName>
    </submittedName>
</protein>